<evidence type="ECO:0000313" key="1">
    <source>
        <dbReference type="EMBL" id="AHJ33953.1"/>
    </source>
</evidence>
<protein>
    <submittedName>
        <fullName evidence="1">Uncharacterized protein</fullName>
    </submittedName>
</protein>
<dbReference type="KEGG" id="lpq:AF91_12665"/>
<evidence type="ECO:0000313" key="2">
    <source>
        <dbReference type="Proteomes" id="UP000019441"/>
    </source>
</evidence>
<accession>A0A806LGK8</accession>
<organism evidence="1 2">
    <name type="scientific">Lacticaseibacillus paracasei N1115</name>
    <dbReference type="NCBI Taxonomy" id="1446494"/>
    <lineage>
        <taxon>Bacteria</taxon>
        <taxon>Bacillati</taxon>
        <taxon>Bacillota</taxon>
        <taxon>Bacilli</taxon>
        <taxon>Lactobacillales</taxon>
        <taxon>Lactobacillaceae</taxon>
        <taxon>Lacticaseibacillus</taxon>
    </lineage>
</organism>
<name>A0A806LGK8_LACPA</name>
<gene>
    <name evidence="1" type="ORF">AF91_12665</name>
</gene>
<dbReference type="AlphaFoldDB" id="A0A806LGK8"/>
<reference evidence="1 2" key="1">
    <citation type="journal article" date="2014" name="Genome Announc.">
        <title>Whole Genome Sequence of the Probiotic Strain Lactobacillus paracasei N1115, Isolated from Traditional Chinese Fermented Milk.</title>
        <authorList>
            <person name="Wang S."/>
            <person name="Zhu H."/>
            <person name="He F."/>
            <person name="Luo Y."/>
            <person name="Kang Z."/>
            <person name="Lu C."/>
            <person name="Feng L."/>
            <person name="Lu X."/>
            <person name="Xue Y."/>
            <person name="Wang H."/>
        </authorList>
    </citation>
    <scope>NUCLEOTIDE SEQUENCE [LARGE SCALE GENOMIC DNA]</scope>
    <source>
        <strain evidence="1 2">N1115</strain>
    </source>
</reference>
<dbReference type="Proteomes" id="UP000019441">
    <property type="component" value="Chromosome"/>
</dbReference>
<proteinExistence type="predicted"/>
<sequence>MVVRVLVHDREHEEPALRTLRFARKVFAVHLIKNPL</sequence>
<dbReference type="EMBL" id="CP007122">
    <property type="protein sequence ID" value="AHJ33953.1"/>
    <property type="molecule type" value="Genomic_DNA"/>
</dbReference>